<comment type="catalytic activity">
    <reaction evidence="16">
        <text>ATP + H2O = ADP + phosphate + H(+)</text>
        <dbReference type="Rhea" id="RHEA:13065"/>
        <dbReference type="ChEBI" id="CHEBI:15377"/>
        <dbReference type="ChEBI" id="CHEBI:15378"/>
        <dbReference type="ChEBI" id="CHEBI:30616"/>
        <dbReference type="ChEBI" id="CHEBI:43474"/>
        <dbReference type="ChEBI" id="CHEBI:456216"/>
        <dbReference type="EC" id="5.6.2.3"/>
    </reaction>
</comment>
<dbReference type="SMART" id="SM00487">
    <property type="entry name" value="DEXDc"/>
    <property type="match status" value="1"/>
</dbReference>
<evidence type="ECO:0000313" key="19">
    <source>
        <dbReference type="Proteomes" id="UP000752814"/>
    </source>
</evidence>
<dbReference type="Pfam" id="PF06777">
    <property type="entry name" value="HBB"/>
    <property type="match status" value="1"/>
</dbReference>
<evidence type="ECO:0000256" key="6">
    <source>
        <dbReference type="ARBA" id="ARBA00022763"/>
    </source>
</evidence>
<keyword evidence="8" id="KW-0347">Helicase</keyword>
<reference evidence="18" key="1">
    <citation type="submission" date="2016-03" db="EMBL/GenBank/DDBJ databases">
        <authorList>
            <person name="Borrel G."/>
            <person name="Mccann A."/>
            <person name="O'Toole P.W."/>
        </authorList>
    </citation>
    <scope>NUCLEOTIDE SEQUENCE</scope>
    <source>
        <strain evidence="18">183</strain>
    </source>
</reference>
<comment type="cofactor">
    <cofactor evidence="1">
        <name>[4Fe-4S] cluster</name>
        <dbReference type="ChEBI" id="CHEBI:49883"/>
    </cofactor>
</comment>
<dbReference type="RefSeq" id="WP_400195453.1">
    <property type="nucleotide sequence ID" value="NZ_CAYAYE010000017.1"/>
</dbReference>
<dbReference type="InterPro" id="IPR042493">
    <property type="entry name" value="XPD_DNA_FeS"/>
</dbReference>
<dbReference type="GO" id="GO:0043139">
    <property type="term" value="F:5'-3' DNA helicase activity"/>
    <property type="evidence" value="ECO:0007669"/>
    <property type="project" value="UniProtKB-EC"/>
</dbReference>
<evidence type="ECO:0000256" key="11">
    <source>
        <dbReference type="ARBA" id="ARBA00023014"/>
    </source>
</evidence>
<comment type="similarity">
    <text evidence="2">Belongs to the helicase family. RAD3/XPD subfamily.</text>
</comment>
<dbReference type="InterPro" id="IPR027417">
    <property type="entry name" value="P-loop_NTPase"/>
</dbReference>
<sequence length="628" mass="71328">MGLFPYKFRKFQEELVESIADSTSSASHLVLESGTGTGKTVCALAGTLDTALKNDKKVLYLTRTNSQQHQVMTELRKINDITPVFGVAIQGRQNTCPLVQRDPDLRSGTPEELSKLCAEKKARAISDSEGGCRFYRKTITSDFEDVEKYCRENLPSVEEFSDYCDKRGMCPHELTKDLLSRATVVAAPYVYFFSPYIRQRLLDWMNISETDLIVIVDEAHNLPEYAREIKSFKLSSKVIELVNKELDDFGNPEVLKGITVRDFVKQIDILLNKAQEEYLIEDDGIIPPDFLEAGLMSAFFITSHALDAAAENISEFGDTIRDVKRKKGRLPRSYIYSLGNFLQLWADTYEEFYVKLITGGENPAFEAYCMDPSIACLPVFSCYSSLHMSGTLSPLNEYRASIGIPKESRSIIFPSPFDPSKRSVIYTGDVTTKYEELLKDEEIIKKMEDYTVSVCNTCNKNTAVFFSSYTLMNKFLEDKILLRIHNDVFMERKGMQQHELMNEVKSFKSSKPAVLFAVMGGRISEGIDFPGDELEIEILEGIPYPKPNAKQRALLHYYEIKFGRGWEYTVKAPVTRRLLQTLGRLIRTEDDTGIALILDKRAVQFSDRFVSHLSEAPVNDILNFFAGR</sequence>
<protein>
    <recommendedName>
        <fullName evidence="15">DNA 5'-3' helicase</fullName>
        <ecNumber evidence="15">5.6.2.3</ecNumber>
    </recommendedName>
</protein>
<keyword evidence="10" id="KW-0408">Iron</keyword>
<dbReference type="PANTHER" id="PTHR11472:SF34">
    <property type="entry name" value="REGULATOR OF TELOMERE ELONGATION HELICASE 1"/>
    <property type="match status" value="1"/>
</dbReference>
<dbReference type="PANTHER" id="PTHR11472">
    <property type="entry name" value="DNA REPAIR DEAD HELICASE RAD3/XP-D SUBFAMILY MEMBER"/>
    <property type="match status" value="1"/>
</dbReference>
<evidence type="ECO:0000256" key="14">
    <source>
        <dbReference type="ARBA" id="ARBA00023235"/>
    </source>
</evidence>
<accession>A0A8J8PAN4</accession>
<keyword evidence="14" id="KW-0413">Isomerase</keyword>
<evidence type="ECO:0000256" key="2">
    <source>
        <dbReference type="ARBA" id="ARBA00009146"/>
    </source>
</evidence>
<dbReference type="Pfam" id="PF06733">
    <property type="entry name" value="DEAD_2"/>
    <property type="match status" value="1"/>
</dbReference>
<keyword evidence="13" id="KW-0234">DNA repair</keyword>
<dbReference type="EC" id="5.6.2.3" evidence="15"/>
<evidence type="ECO:0000313" key="18">
    <source>
        <dbReference type="EMBL" id="TQS81536.1"/>
    </source>
</evidence>
<evidence type="ECO:0000256" key="8">
    <source>
        <dbReference type="ARBA" id="ARBA00022806"/>
    </source>
</evidence>
<evidence type="ECO:0000256" key="13">
    <source>
        <dbReference type="ARBA" id="ARBA00023204"/>
    </source>
</evidence>
<evidence type="ECO:0000256" key="1">
    <source>
        <dbReference type="ARBA" id="ARBA00001966"/>
    </source>
</evidence>
<dbReference type="SMART" id="SM00491">
    <property type="entry name" value="HELICc2"/>
    <property type="match status" value="1"/>
</dbReference>
<dbReference type="GO" id="GO:0005524">
    <property type="term" value="F:ATP binding"/>
    <property type="evidence" value="ECO:0007669"/>
    <property type="project" value="UniProtKB-KW"/>
</dbReference>
<evidence type="ECO:0000256" key="3">
    <source>
        <dbReference type="ARBA" id="ARBA00022485"/>
    </source>
</evidence>
<dbReference type="SMART" id="SM00488">
    <property type="entry name" value="DEXDc2"/>
    <property type="match status" value="1"/>
</dbReference>
<dbReference type="PROSITE" id="PS51193">
    <property type="entry name" value="HELICASE_ATP_BIND_2"/>
    <property type="match status" value="1"/>
</dbReference>
<organism evidence="18 19">
    <name type="scientific">Candidatus Methanomassiliicoccus intestinalis</name>
    <dbReference type="NCBI Taxonomy" id="1406512"/>
    <lineage>
        <taxon>Archaea</taxon>
        <taxon>Methanobacteriati</taxon>
        <taxon>Thermoplasmatota</taxon>
        <taxon>Thermoplasmata</taxon>
        <taxon>Methanomassiliicoccales</taxon>
        <taxon>Methanomassiliicoccaceae</taxon>
        <taxon>Methanomassiliicoccus</taxon>
    </lineage>
</organism>
<keyword evidence="7" id="KW-0378">Hydrolase</keyword>
<evidence type="ECO:0000256" key="7">
    <source>
        <dbReference type="ARBA" id="ARBA00022801"/>
    </source>
</evidence>
<dbReference type="Proteomes" id="UP000752814">
    <property type="component" value="Unassembled WGS sequence"/>
</dbReference>
<keyword evidence="12" id="KW-0238">DNA-binding</keyword>
<dbReference type="InterPro" id="IPR014013">
    <property type="entry name" value="Helic_SF1/SF2_ATP-bd_DinG/Rad3"/>
</dbReference>
<dbReference type="Gene3D" id="3.40.50.300">
    <property type="entry name" value="P-loop containing nucleotide triphosphate hydrolases"/>
    <property type="match status" value="2"/>
</dbReference>
<evidence type="ECO:0000256" key="4">
    <source>
        <dbReference type="ARBA" id="ARBA00022723"/>
    </source>
</evidence>
<gene>
    <name evidence="18" type="ORF">A3207_03805</name>
</gene>
<dbReference type="GO" id="GO:0046872">
    <property type="term" value="F:metal ion binding"/>
    <property type="evidence" value="ECO:0007669"/>
    <property type="project" value="UniProtKB-KW"/>
</dbReference>
<dbReference type="GO" id="GO:0003677">
    <property type="term" value="F:DNA binding"/>
    <property type="evidence" value="ECO:0007669"/>
    <property type="project" value="UniProtKB-KW"/>
</dbReference>
<keyword evidence="11" id="KW-0411">Iron-sulfur</keyword>
<dbReference type="GO" id="GO:0016818">
    <property type="term" value="F:hydrolase activity, acting on acid anhydrides, in phosphorus-containing anhydrides"/>
    <property type="evidence" value="ECO:0007669"/>
    <property type="project" value="InterPro"/>
</dbReference>
<feature type="domain" description="Helicase ATP-binding" evidence="17">
    <location>
        <begin position="1"/>
        <end position="271"/>
    </location>
</feature>
<dbReference type="GO" id="GO:0051539">
    <property type="term" value="F:4 iron, 4 sulfur cluster binding"/>
    <property type="evidence" value="ECO:0007669"/>
    <property type="project" value="UniProtKB-KW"/>
</dbReference>
<dbReference type="Pfam" id="PF13307">
    <property type="entry name" value="Helicase_C_2"/>
    <property type="match status" value="1"/>
</dbReference>
<keyword evidence="5" id="KW-0547">Nucleotide-binding</keyword>
<evidence type="ECO:0000256" key="15">
    <source>
        <dbReference type="ARBA" id="ARBA00044969"/>
    </source>
</evidence>
<dbReference type="InterPro" id="IPR010643">
    <property type="entry name" value="HBB"/>
</dbReference>
<dbReference type="SUPFAM" id="SSF52540">
    <property type="entry name" value="P-loop containing nucleoside triphosphate hydrolases"/>
    <property type="match status" value="2"/>
</dbReference>
<keyword evidence="6" id="KW-0227">DNA damage</keyword>
<dbReference type="GO" id="GO:0006281">
    <property type="term" value="P:DNA repair"/>
    <property type="evidence" value="ECO:0007669"/>
    <property type="project" value="UniProtKB-KW"/>
</dbReference>
<keyword evidence="4" id="KW-0479">Metal-binding</keyword>
<comment type="caution">
    <text evidence="18">The sequence shown here is derived from an EMBL/GenBank/DDBJ whole genome shotgun (WGS) entry which is preliminary data.</text>
</comment>
<keyword evidence="3" id="KW-0004">4Fe-4S</keyword>
<dbReference type="InterPro" id="IPR010614">
    <property type="entry name" value="RAD3-like_helicase_DEAD"/>
</dbReference>
<evidence type="ECO:0000256" key="9">
    <source>
        <dbReference type="ARBA" id="ARBA00022840"/>
    </source>
</evidence>
<dbReference type="Gene3D" id="1.10.275.40">
    <property type="match status" value="1"/>
</dbReference>
<dbReference type="InterPro" id="IPR006554">
    <property type="entry name" value="Helicase-like_DEXD_c2"/>
</dbReference>
<dbReference type="InterPro" id="IPR045028">
    <property type="entry name" value="DinG/Rad3-like"/>
</dbReference>
<evidence type="ECO:0000256" key="10">
    <source>
        <dbReference type="ARBA" id="ARBA00023004"/>
    </source>
</evidence>
<dbReference type="InterPro" id="IPR014001">
    <property type="entry name" value="Helicase_ATP-bd"/>
</dbReference>
<proteinExistence type="inferred from homology"/>
<evidence type="ECO:0000259" key="17">
    <source>
        <dbReference type="PROSITE" id="PS51193"/>
    </source>
</evidence>
<name>A0A8J8PAN4_9ARCH</name>
<keyword evidence="9" id="KW-0067">ATP-binding</keyword>
<evidence type="ECO:0000256" key="12">
    <source>
        <dbReference type="ARBA" id="ARBA00023125"/>
    </source>
</evidence>
<evidence type="ECO:0000256" key="5">
    <source>
        <dbReference type="ARBA" id="ARBA00022741"/>
    </source>
</evidence>
<dbReference type="EMBL" id="LVVT01000022">
    <property type="protein sequence ID" value="TQS81536.1"/>
    <property type="molecule type" value="Genomic_DNA"/>
</dbReference>
<dbReference type="Gene3D" id="1.10.30.20">
    <property type="entry name" value="Bacterial XPD DNA helicase, FeS cluster domain"/>
    <property type="match status" value="1"/>
</dbReference>
<dbReference type="AlphaFoldDB" id="A0A8J8PAN4"/>
<evidence type="ECO:0000256" key="16">
    <source>
        <dbReference type="ARBA" id="ARBA00048954"/>
    </source>
</evidence>
<dbReference type="InterPro" id="IPR006555">
    <property type="entry name" value="ATP-dep_Helicase_C"/>
</dbReference>